<sequence length="83" mass="9513">MEDKIIKLYALDQETAARLRKESDASRRSFTIRPSNPLSCKIVGMFVRVLDACSQEDLEAFKTLLEMVSEAQRKENATVVEKY</sequence>
<name>A0A840NYM9_9HYPH</name>
<proteinExistence type="predicted"/>
<accession>A0A840NYM9</accession>
<reference evidence="1 2" key="1">
    <citation type="submission" date="2020-08" db="EMBL/GenBank/DDBJ databases">
        <title>Genomic Encyclopedia of Type Strains, Phase IV (KMG-IV): sequencing the most valuable type-strain genomes for metagenomic binning, comparative biology and taxonomic classification.</title>
        <authorList>
            <person name="Goeker M."/>
        </authorList>
    </citation>
    <scope>NUCLEOTIDE SEQUENCE [LARGE SCALE GENOMIC DNA]</scope>
    <source>
        <strain evidence="1 2">DSM 28538</strain>
    </source>
</reference>
<evidence type="ECO:0000313" key="1">
    <source>
        <dbReference type="EMBL" id="MBB5074472.1"/>
    </source>
</evidence>
<organism evidence="1 2">
    <name type="scientific">Bartonella callosciuri</name>
    <dbReference type="NCBI Taxonomy" id="686223"/>
    <lineage>
        <taxon>Bacteria</taxon>
        <taxon>Pseudomonadati</taxon>
        <taxon>Pseudomonadota</taxon>
        <taxon>Alphaproteobacteria</taxon>
        <taxon>Hyphomicrobiales</taxon>
        <taxon>Bartonellaceae</taxon>
        <taxon>Bartonella</taxon>
    </lineage>
</organism>
<keyword evidence="2" id="KW-1185">Reference proteome</keyword>
<dbReference type="EMBL" id="JACHIM010000017">
    <property type="protein sequence ID" value="MBB5074472.1"/>
    <property type="molecule type" value="Genomic_DNA"/>
</dbReference>
<evidence type="ECO:0000313" key="2">
    <source>
        <dbReference type="Proteomes" id="UP000561417"/>
    </source>
</evidence>
<protein>
    <submittedName>
        <fullName evidence="1">Uncharacterized protein YdiU (UPF0061 family)</fullName>
    </submittedName>
</protein>
<comment type="caution">
    <text evidence="1">The sequence shown here is derived from an EMBL/GenBank/DDBJ whole genome shotgun (WGS) entry which is preliminary data.</text>
</comment>
<gene>
    <name evidence="1" type="ORF">HNQ69_001623</name>
</gene>
<dbReference type="Proteomes" id="UP000561417">
    <property type="component" value="Unassembled WGS sequence"/>
</dbReference>
<dbReference type="AlphaFoldDB" id="A0A840NYM9"/>